<dbReference type="SUPFAM" id="SSF48403">
    <property type="entry name" value="Ankyrin repeat"/>
    <property type="match status" value="1"/>
</dbReference>
<dbReference type="OrthoDB" id="19174at2759"/>
<protein>
    <recommendedName>
        <fullName evidence="3">Ankyrin repeat protein</fullName>
    </recommendedName>
</protein>
<evidence type="ECO:0000313" key="1">
    <source>
        <dbReference type="EMBL" id="CAI6250383.1"/>
    </source>
</evidence>
<reference evidence="1" key="1">
    <citation type="submission" date="2023-01" db="EMBL/GenBank/DDBJ databases">
        <authorList>
            <person name="Van Ghelder C."/>
            <person name="Rancurel C."/>
        </authorList>
    </citation>
    <scope>NUCLEOTIDE SEQUENCE</scope>
    <source>
        <strain evidence="1">CNCM I-4278</strain>
    </source>
</reference>
<gene>
    <name evidence="1" type="ORF">PDIGIT_LOCUS948</name>
</gene>
<organism evidence="1 2">
    <name type="scientific">Periconia digitata</name>
    <dbReference type="NCBI Taxonomy" id="1303443"/>
    <lineage>
        <taxon>Eukaryota</taxon>
        <taxon>Fungi</taxon>
        <taxon>Dikarya</taxon>
        <taxon>Ascomycota</taxon>
        <taxon>Pezizomycotina</taxon>
        <taxon>Dothideomycetes</taxon>
        <taxon>Pleosporomycetidae</taxon>
        <taxon>Pleosporales</taxon>
        <taxon>Massarineae</taxon>
        <taxon>Periconiaceae</taxon>
        <taxon>Periconia</taxon>
    </lineage>
</organism>
<dbReference type="Proteomes" id="UP001152607">
    <property type="component" value="Unassembled WGS sequence"/>
</dbReference>
<dbReference type="Pfam" id="PF12796">
    <property type="entry name" value="Ank_2"/>
    <property type="match status" value="1"/>
</dbReference>
<dbReference type="InterPro" id="IPR002110">
    <property type="entry name" value="Ankyrin_rpt"/>
</dbReference>
<accession>A0A9W4U2M8</accession>
<sequence length="228" mass="24843">MASPQQALPAPTIDLLLNLMDTRPESILASLTQHSHLASACDAHGYSLVHASVSYGQLAVLRELIQKYQVNVNLLDEDGETPLFAAETAEVAKCLVEDLGADRNVRNAEGKTAEDKFLEEEGEAHEVYQYLKSLRTGHQAVSAGVVESEGVHPPPPLPNGVKVELGTMTEDAVGDVPDPEIRRRIDELAARDDFQTEEVQAQLRDLISEVVIGIGSEDTGRSVRRRVD</sequence>
<name>A0A9W4U2M8_9PLEO</name>
<evidence type="ECO:0008006" key="3">
    <source>
        <dbReference type="Google" id="ProtNLM"/>
    </source>
</evidence>
<evidence type="ECO:0000313" key="2">
    <source>
        <dbReference type="Proteomes" id="UP001152607"/>
    </source>
</evidence>
<proteinExistence type="predicted"/>
<dbReference type="InterPro" id="IPR036770">
    <property type="entry name" value="Ankyrin_rpt-contain_sf"/>
</dbReference>
<dbReference type="EMBL" id="CAOQHR010000001">
    <property type="protein sequence ID" value="CAI6250383.1"/>
    <property type="molecule type" value="Genomic_DNA"/>
</dbReference>
<keyword evidence="2" id="KW-1185">Reference proteome</keyword>
<dbReference type="Gene3D" id="1.25.40.20">
    <property type="entry name" value="Ankyrin repeat-containing domain"/>
    <property type="match status" value="1"/>
</dbReference>
<comment type="caution">
    <text evidence="1">The sequence shown here is derived from an EMBL/GenBank/DDBJ whole genome shotgun (WGS) entry which is preliminary data.</text>
</comment>
<dbReference type="AlphaFoldDB" id="A0A9W4U2M8"/>